<organism evidence="2 3">
    <name type="scientific">Ruminococcus turbiniformis</name>
    <dbReference type="NCBI Taxonomy" id="2881258"/>
    <lineage>
        <taxon>Bacteria</taxon>
        <taxon>Bacillati</taxon>
        <taxon>Bacillota</taxon>
        <taxon>Clostridia</taxon>
        <taxon>Eubacteriales</taxon>
        <taxon>Oscillospiraceae</taxon>
        <taxon>Ruminococcus</taxon>
    </lineage>
</organism>
<dbReference type="EMBL" id="JAJEQX010000013">
    <property type="protein sequence ID" value="MCC2254500.1"/>
    <property type="molecule type" value="Genomic_DNA"/>
</dbReference>
<accession>A0ABS8FWR8</accession>
<keyword evidence="1" id="KW-1133">Transmembrane helix</keyword>
<evidence type="ECO:0000313" key="3">
    <source>
        <dbReference type="Proteomes" id="UP001198151"/>
    </source>
</evidence>
<dbReference type="RefSeq" id="WP_227707641.1">
    <property type="nucleotide sequence ID" value="NZ_JAJEQX010000013.1"/>
</dbReference>
<dbReference type="Proteomes" id="UP001198151">
    <property type="component" value="Unassembled WGS sequence"/>
</dbReference>
<reference evidence="2 3" key="1">
    <citation type="submission" date="2021-10" db="EMBL/GenBank/DDBJ databases">
        <title>Anaerobic single-cell dispensing facilitates the cultivation of human gut bacteria.</title>
        <authorList>
            <person name="Afrizal A."/>
        </authorList>
    </citation>
    <scope>NUCLEOTIDE SEQUENCE [LARGE SCALE GENOMIC DNA]</scope>
    <source>
        <strain evidence="2 3">CLA-AA-H200</strain>
    </source>
</reference>
<feature type="transmembrane region" description="Helical" evidence="1">
    <location>
        <begin position="26"/>
        <end position="44"/>
    </location>
</feature>
<keyword evidence="1" id="KW-0812">Transmembrane</keyword>
<proteinExistence type="predicted"/>
<keyword evidence="3" id="KW-1185">Reference proteome</keyword>
<feature type="transmembrane region" description="Helical" evidence="1">
    <location>
        <begin position="215"/>
        <end position="235"/>
    </location>
</feature>
<protein>
    <submittedName>
        <fullName evidence="2">ABC transporter permease</fullName>
    </submittedName>
</protein>
<feature type="transmembrane region" description="Helical" evidence="1">
    <location>
        <begin position="168"/>
        <end position="189"/>
    </location>
</feature>
<feature type="transmembrane region" description="Helical" evidence="1">
    <location>
        <begin position="305"/>
        <end position="331"/>
    </location>
</feature>
<feature type="transmembrane region" description="Helical" evidence="1">
    <location>
        <begin position="270"/>
        <end position="293"/>
    </location>
</feature>
<evidence type="ECO:0000313" key="2">
    <source>
        <dbReference type="EMBL" id="MCC2254500.1"/>
    </source>
</evidence>
<sequence>MHLDSVDLYGVRLYRMELFKLCCRKFFLLSMAAGLALLMLYFFFVNLGDERSTVNGKVYTGYEAVQTDRRITEEFAGVLTDEKAERIIEKYGFPSVVEENYGGFRDENYLNGFVTEYLGNGYMRDWNDYKISTKLRPVAESEPGQAAALSGGNIVLGYAKGWTVFLDMFQMAMIFASILVLTGISPVFAQERQIRTADLLFTARNGKETDTRAKIAASFTLAAFIYAVFAAAAFVPVKFVYGFDGAACMTGTVVTGGAVNSAYPVTVKPVWYFTAAAMILGFAALLVLCAAAFCISAHSESSFHAFAVAGAVWMAPLLVRIMFGGAGYFLMMGTPLFLVMTGVVQELFPAPAIPLAVAAGTLVFCTGNALKPAETSDSH</sequence>
<gene>
    <name evidence="2" type="ORF">LKD70_08730</name>
</gene>
<comment type="caution">
    <text evidence="2">The sequence shown here is derived from an EMBL/GenBank/DDBJ whole genome shotgun (WGS) entry which is preliminary data.</text>
</comment>
<feature type="transmembrane region" description="Helical" evidence="1">
    <location>
        <begin position="351"/>
        <end position="370"/>
    </location>
</feature>
<evidence type="ECO:0000256" key="1">
    <source>
        <dbReference type="SAM" id="Phobius"/>
    </source>
</evidence>
<name>A0ABS8FWR8_9FIRM</name>
<keyword evidence="1" id="KW-0472">Membrane</keyword>